<keyword evidence="9" id="KW-0732">Signal</keyword>
<organism evidence="11 12">
    <name type="scientific">Lysobacter brunescens</name>
    <dbReference type="NCBI Taxonomy" id="262323"/>
    <lineage>
        <taxon>Bacteria</taxon>
        <taxon>Pseudomonadati</taxon>
        <taxon>Pseudomonadota</taxon>
        <taxon>Gammaproteobacteria</taxon>
        <taxon>Lysobacterales</taxon>
        <taxon>Lysobacteraceae</taxon>
        <taxon>Lysobacter</taxon>
    </lineage>
</organism>
<feature type="domain" description="Cytochrome c" evidence="10">
    <location>
        <begin position="56"/>
        <end position="136"/>
    </location>
</feature>
<dbReference type="Gene3D" id="1.10.760.10">
    <property type="entry name" value="Cytochrome c-like domain"/>
    <property type="match status" value="2"/>
</dbReference>
<evidence type="ECO:0000313" key="12">
    <source>
        <dbReference type="Proteomes" id="UP001597110"/>
    </source>
</evidence>
<sequence length="262" mass="27014">MRHARAFGFAGLAVLAVAAAAAIAQTTVTPVPEAAPVQTAPLDASVLTELAKAKGGDAKAGAAKAGACAACHGLDGNSTADPTLYPRIAGQSERYIATQLALFKSGHRANAIMQPFAAALSAQDMRDIGAYYATQKSGAGIADDTVIAQGPNQGLKFYEVGQKLYRSGDPQRGVPACMACHGPTGAGNPGPAYPHVGGQQAWYSKRRLEEYRAGVTTLPAAEKAHFDIMAAVAKPLTDEEIQALASYMQGLHARAPATAKAR</sequence>
<evidence type="ECO:0000256" key="5">
    <source>
        <dbReference type="ARBA" id="ARBA00022764"/>
    </source>
</evidence>
<keyword evidence="12" id="KW-1185">Reference proteome</keyword>
<feature type="signal peptide" evidence="9">
    <location>
        <begin position="1"/>
        <end position="24"/>
    </location>
</feature>
<dbReference type="InterPro" id="IPR024167">
    <property type="entry name" value="Cytochrome_c4-like"/>
</dbReference>
<dbReference type="Pfam" id="PF00034">
    <property type="entry name" value="Cytochrom_C"/>
    <property type="match status" value="2"/>
</dbReference>
<feature type="domain" description="Cytochrome c" evidence="10">
    <location>
        <begin position="156"/>
        <end position="252"/>
    </location>
</feature>
<evidence type="ECO:0000256" key="1">
    <source>
        <dbReference type="ARBA" id="ARBA00004418"/>
    </source>
</evidence>
<evidence type="ECO:0000256" key="9">
    <source>
        <dbReference type="SAM" id="SignalP"/>
    </source>
</evidence>
<dbReference type="InterPro" id="IPR036909">
    <property type="entry name" value="Cyt_c-like_dom_sf"/>
</dbReference>
<dbReference type="SUPFAM" id="SSF46626">
    <property type="entry name" value="Cytochrome c"/>
    <property type="match status" value="2"/>
</dbReference>
<keyword evidence="6" id="KW-0249">Electron transport</keyword>
<evidence type="ECO:0000259" key="10">
    <source>
        <dbReference type="PROSITE" id="PS51007"/>
    </source>
</evidence>
<dbReference type="PIRSF" id="PIRSF000005">
    <property type="entry name" value="Cytochrome_c4"/>
    <property type="match status" value="1"/>
</dbReference>
<keyword evidence="2" id="KW-0813">Transport</keyword>
<gene>
    <name evidence="11" type="ORF">ACFQ0E_05290</name>
</gene>
<comment type="subcellular location">
    <subcellularLocation>
        <location evidence="1">Periplasm</location>
    </subcellularLocation>
</comment>
<dbReference type="Proteomes" id="UP001597110">
    <property type="component" value="Unassembled WGS sequence"/>
</dbReference>
<evidence type="ECO:0000256" key="4">
    <source>
        <dbReference type="ARBA" id="ARBA00022723"/>
    </source>
</evidence>
<comment type="caution">
    <text evidence="11">The sequence shown here is derived from an EMBL/GenBank/DDBJ whole genome shotgun (WGS) entry which is preliminary data.</text>
</comment>
<evidence type="ECO:0000256" key="8">
    <source>
        <dbReference type="PROSITE-ProRule" id="PRU00433"/>
    </source>
</evidence>
<evidence type="ECO:0000256" key="6">
    <source>
        <dbReference type="ARBA" id="ARBA00022982"/>
    </source>
</evidence>
<accession>A0ABW2YAT0</accession>
<dbReference type="EMBL" id="JBHTIF010000001">
    <property type="protein sequence ID" value="MFD0725011.1"/>
    <property type="molecule type" value="Genomic_DNA"/>
</dbReference>
<keyword evidence="5" id="KW-0574">Periplasm</keyword>
<name>A0ABW2YAT0_9GAMM</name>
<dbReference type="PANTHER" id="PTHR33751">
    <property type="entry name" value="CBB3-TYPE CYTOCHROME C OXIDASE SUBUNIT FIXP"/>
    <property type="match status" value="1"/>
</dbReference>
<dbReference type="InterPro" id="IPR009056">
    <property type="entry name" value="Cyt_c-like_dom"/>
</dbReference>
<dbReference type="InterPro" id="IPR050597">
    <property type="entry name" value="Cytochrome_c_Oxidase_Subunit"/>
</dbReference>
<evidence type="ECO:0000313" key="11">
    <source>
        <dbReference type="EMBL" id="MFD0725011.1"/>
    </source>
</evidence>
<feature type="chain" id="PRO_5045536194" evidence="9">
    <location>
        <begin position="25"/>
        <end position="262"/>
    </location>
</feature>
<keyword evidence="3 8" id="KW-0349">Heme</keyword>
<evidence type="ECO:0000256" key="7">
    <source>
        <dbReference type="ARBA" id="ARBA00023004"/>
    </source>
</evidence>
<dbReference type="PROSITE" id="PS51007">
    <property type="entry name" value="CYTC"/>
    <property type="match status" value="2"/>
</dbReference>
<keyword evidence="7 8" id="KW-0408">Iron</keyword>
<reference evidence="12" key="1">
    <citation type="journal article" date="2019" name="Int. J. Syst. Evol. Microbiol.">
        <title>The Global Catalogue of Microorganisms (GCM) 10K type strain sequencing project: providing services to taxonomists for standard genome sequencing and annotation.</title>
        <authorList>
            <consortium name="The Broad Institute Genomics Platform"/>
            <consortium name="The Broad Institute Genome Sequencing Center for Infectious Disease"/>
            <person name="Wu L."/>
            <person name="Ma J."/>
        </authorList>
    </citation>
    <scope>NUCLEOTIDE SEQUENCE [LARGE SCALE GENOMIC DNA]</scope>
    <source>
        <strain evidence="12">CCUG 55585</strain>
    </source>
</reference>
<dbReference type="RefSeq" id="WP_386822637.1">
    <property type="nucleotide sequence ID" value="NZ_JBHTIF010000001.1"/>
</dbReference>
<protein>
    <submittedName>
        <fullName evidence="11">C-type cytochrome</fullName>
    </submittedName>
</protein>
<evidence type="ECO:0000256" key="3">
    <source>
        <dbReference type="ARBA" id="ARBA00022617"/>
    </source>
</evidence>
<keyword evidence="4 8" id="KW-0479">Metal-binding</keyword>
<evidence type="ECO:0000256" key="2">
    <source>
        <dbReference type="ARBA" id="ARBA00022448"/>
    </source>
</evidence>
<dbReference type="PANTHER" id="PTHR33751:SF9">
    <property type="entry name" value="CYTOCHROME C4"/>
    <property type="match status" value="1"/>
</dbReference>
<proteinExistence type="predicted"/>